<dbReference type="EMBL" id="BARV01020298">
    <property type="protein sequence ID" value="GAI25731.1"/>
    <property type="molecule type" value="Genomic_DNA"/>
</dbReference>
<name>X1N658_9ZZZZ</name>
<dbReference type="AlphaFoldDB" id="X1N658"/>
<organism evidence="2">
    <name type="scientific">marine sediment metagenome</name>
    <dbReference type="NCBI Taxonomy" id="412755"/>
    <lineage>
        <taxon>unclassified sequences</taxon>
        <taxon>metagenomes</taxon>
        <taxon>ecological metagenomes</taxon>
    </lineage>
</organism>
<evidence type="ECO:0000313" key="2">
    <source>
        <dbReference type="EMBL" id="GAI25731.1"/>
    </source>
</evidence>
<dbReference type="SUPFAM" id="SSF56801">
    <property type="entry name" value="Acetyl-CoA synthetase-like"/>
    <property type="match status" value="1"/>
</dbReference>
<sequence length="275" mass="30466">VTIGSASPLHQSCRIPVSLDIGLYRTHLLPASTPIEELVQRLNSLQPNFLRGFPSLLALLVTEQLQGRLHISPRIIATGGEALTKELRQRLRAVWQCSVFDIYGTTEGLFSAECSFGGGMHLFEDLGIVDVVDEHNCPVPDGTLGHKILFTSLFSFTQPIIRYEISDMVTLDPEPCPCGRPFRRISSINGRSDDILYLQGRAGGQVAVHPIHFWDVLESCGDIRQYQVVHEPDGIHLRLVFQEGKEGMASSVKERLAQQLHAQGVCCPPIHVELV</sequence>
<accession>X1N658</accession>
<comment type="caution">
    <text evidence="2">The sequence shown here is derived from an EMBL/GenBank/DDBJ whole genome shotgun (WGS) entry which is preliminary data.</text>
</comment>
<dbReference type="PANTHER" id="PTHR36932">
    <property type="entry name" value="CAPSULAR POLYSACCHARIDE BIOSYNTHESIS PROTEIN"/>
    <property type="match status" value="1"/>
</dbReference>
<evidence type="ECO:0000259" key="1">
    <source>
        <dbReference type="Pfam" id="PF00501"/>
    </source>
</evidence>
<feature type="non-terminal residue" evidence="2">
    <location>
        <position position="1"/>
    </location>
</feature>
<dbReference type="InterPro" id="IPR000873">
    <property type="entry name" value="AMP-dep_synth/lig_dom"/>
</dbReference>
<gene>
    <name evidence="2" type="ORF">S06H3_33908</name>
</gene>
<dbReference type="Pfam" id="PF00501">
    <property type="entry name" value="AMP-binding"/>
    <property type="match status" value="1"/>
</dbReference>
<dbReference type="InterPro" id="IPR053158">
    <property type="entry name" value="CapK_Type1_Caps_Biosynth"/>
</dbReference>
<dbReference type="InterPro" id="IPR042099">
    <property type="entry name" value="ANL_N_sf"/>
</dbReference>
<feature type="non-terminal residue" evidence="2">
    <location>
        <position position="275"/>
    </location>
</feature>
<proteinExistence type="predicted"/>
<reference evidence="2" key="1">
    <citation type="journal article" date="2014" name="Front. Microbiol.">
        <title>High frequency of phylogenetically diverse reductive dehalogenase-homologous genes in deep subseafloor sedimentary metagenomes.</title>
        <authorList>
            <person name="Kawai M."/>
            <person name="Futagami T."/>
            <person name="Toyoda A."/>
            <person name="Takaki Y."/>
            <person name="Nishi S."/>
            <person name="Hori S."/>
            <person name="Arai W."/>
            <person name="Tsubouchi T."/>
            <person name="Morono Y."/>
            <person name="Uchiyama I."/>
            <person name="Ito T."/>
            <person name="Fujiyama A."/>
            <person name="Inagaki F."/>
            <person name="Takami H."/>
        </authorList>
    </citation>
    <scope>NUCLEOTIDE SEQUENCE</scope>
    <source>
        <strain evidence="2">Expedition CK06-06</strain>
    </source>
</reference>
<dbReference type="Gene3D" id="3.40.50.12780">
    <property type="entry name" value="N-terminal domain of ligase-like"/>
    <property type="match status" value="1"/>
</dbReference>
<dbReference type="PANTHER" id="PTHR36932:SF1">
    <property type="entry name" value="CAPSULAR POLYSACCHARIDE BIOSYNTHESIS PROTEIN"/>
    <property type="match status" value="1"/>
</dbReference>
<feature type="domain" description="AMP-dependent synthetase/ligase" evidence="1">
    <location>
        <begin position="35"/>
        <end position="142"/>
    </location>
</feature>
<protein>
    <recommendedName>
        <fullName evidence="1">AMP-dependent synthetase/ligase domain-containing protein</fullName>
    </recommendedName>
</protein>